<dbReference type="Pfam" id="PF01425">
    <property type="entry name" value="Amidase"/>
    <property type="match status" value="1"/>
</dbReference>
<evidence type="ECO:0000259" key="1">
    <source>
        <dbReference type="Pfam" id="PF01425"/>
    </source>
</evidence>
<evidence type="ECO:0000313" key="3">
    <source>
        <dbReference type="Proteomes" id="UP000230002"/>
    </source>
</evidence>
<gene>
    <name evidence="2" type="ORF">GSI_12873</name>
</gene>
<dbReference type="STRING" id="1077348.A0A2G8RTZ4"/>
<dbReference type="GO" id="GO:0004040">
    <property type="term" value="F:amidase activity"/>
    <property type="evidence" value="ECO:0007669"/>
    <property type="project" value="TreeGrafter"/>
</dbReference>
<dbReference type="SUPFAM" id="SSF75304">
    <property type="entry name" value="Amidase signature (AS) enzymes"/>
    <property type="match status" value="1"/>
</dbReference>
<sequence>MEVDIKGFDTTMGYSSYADKPASEDAHVVAMVRAAGGIPIAKTNLAQLMFFFECSNPVWGRTLNPYSKSYSSGGSSGGECALLALDGSALGWGSDIGGSLRIPASFCGLYSLKPGWGRISTSGAQDTYPGIEGVRSSLGPIARSVDDIELAARLVFGVQGRECDPAPLRYRDVRLPEKLRVGYYLSDGYVKASPANQRAVLEAVEALRRAGHECVEFRFPQAAEAVELYMSITTADGLKTVQEPMKGDPIEPGVSGTILSASMPKLARKIMGWVLKNVLGDVTFARTLLDTRPSTVEEYHKATVRRDTYTHMFYQEVWDKHHFDGIIGPVLALPAVSHNACKYISPLAAATLPYNVMDLPTGVVPVTRVLPTDVATAEWTNSSVGPGHGSWLLERLLYGTLSRRKGHGTCGFYDAGKMAGIPVGVQVVGRKWEDEKVVEMMKALDHALGPRNFGPFSWTEQRK</sequence>
<dbReference type="EMBL" id="AYKW01000056">
    <property type="protein sequence ID" value="PIL24986.1"/>
    <property type="molecule type" value="Genomic_DNA"/>
</dbReference>
<dbReference type="AlphaFoldDB" id="A0A2G8RTZ4"/>
<dbReference type="InterPro" id="IPR036928">
    <property type="entry name" value="AS_sf"/>
</dbReference>
<comment type="caution">
    <text evidence="2">The sequence shown here is derived from an EMBL/GenBank/DDBJ whole genome shotgun (WGS) entry which is preliminary data.</text>
</comment>
<protein>
    <recommendedName>
        <fullName evidence="1">Amidase domain-containing protein</fullName>
    </recommendedName>
</protein>
<accession>A0A2G8RTZ4</accession>
<dbReference type="InterPro" id="IPR052096">
    <property type="entry name" value="Endocannabinoid_amidase"/>
</dbReference>
<evidence type="ECO:0000313" key="2">
    <source>
        <dbReference type="EMBL" id="PIL24986.1"/>
    </source>
</evidence>
<dbReference type="PANTHER" id="PTHR45847:SF6">
    <property type="entry name" value="FATTY ACID AMIDE HYDROLASE"/>
    <property type="match status" value="1"/>
</dbReference>
<keyword evidence="3" id="KW-1185">Reference proteome</keyword>
<name>A0A2G8RTZ4_9APHY</name>
<dbReference type="Gene3D" id="3.90.1300.10">
    <property type="entry name" value="Amidase signature (AS) domain"/>
    <property type="match status" value="1"/>
</dbReference>
<dbReference type="OrthoDB" id="6428749at2759"/>
<feature type="domain" description="Amidase" evidence="1">
    <location>
        <begin position="3"/>
        <end position="437"/>
    </location>
</feature>
<reference evidence="2 3" key="1">
    <citation type="journal article" date="2015" name="Sci. Rep.">
        <title>Chromosome-level genome map provides insights into diverse defense mechanisms in the medicinal fungus Ganoderma sinense.</title>
        <authorList>
            <person name="Zhu Y."/>
            <person name="Xu J."/>
            <person name="Sun C."/>
            <person name="Zhou S."/>
            <person name="Xu H."/>
            <person name="Nelson D.R."/>
            <person name="Qian J."/>
            <person name="Song J."/>
            <person name="Luo H."/>
            <person name="Xiang L."/>
            <person name="Li Y."/>
            <person name="Xu Z."/>
            <person name="Ji A."/>
            <person name="Wang L."/>
            <person name="Lu S."/>
            <person name="Hayward A."/>
            <person name="Sun W."/>
            <person name="Li X."/>
            <person name="Schwartz D.C."/>
            <person name="Wang Y."/>
            <person name="Chen S."/>
        </authorList>
    </citation>
    <scope>NUCLEOTIDE SEQUENCE [LARGE SCALE GENOMIC DNA]</scope>
    <source>
        <strain evidence="2 3">ZZ0214-1</strain>
    </source>
</reference>
<dbReference type="GO" id="GO:0009062">
    <property type="term" value="P:fatty acid catabolic process"/>
    <property type="evidence" value="ECO:0007669"/>
    <property type="project" value="TreeGrafter"/>
</dbReference>
<dbReference type="InterPro" id="IPR023631">
    <property type="entry name" value="Amidase_dom"/>
</dbReference>
<organism evidence="2 3">
    <name type="scientific">Ganoderma sinense ZZ0214-1</name>
    <dbReference type="NCBI Taxonomy" id="1077348"/>
    <lineage>
        <taxon>Eukaryota</taxon>
        <taxon>Fungi</taxon>
        <taxon>Dikarya</taxon>
        <taxon>Basidiomycota</taxon>
        <taxon>Agaricomycotina</taxon>
        <taxon>Agaricomycetes</taxon>
        <taxon>Polyporales</taxon>
        <taxon>Polyporaceae</taxon>
        <taxon>Ganoderma</taxon>
    </lineage>
</organism>
<dbReference type="PANTHER" id="PTHR45847">
    <property type="entry name" value="FATTY ACID AMIDE HYDROLASE"/>
    <property type="match status" value="1"/>
</dbReference>
<proteinExistence type="predicted"/>
<dbReference type="Proteomes" id="UP000230002">
    <property type="component" value="Unassembled WGS sequence"/>
</dbReference>
<dbReference type="GO" id="GO:0017064">
    <property type="term" value="F:fatty acid amide hydrolase activity"/>
    <property type="evidence" value="ECO:0007669"/>
    <property type="project" value="TreeGrafter"/>
</dbReference>